<evidence type="ECO:0000256" key="1">
    <source>
        <dbReference type="SAM" id="MobiDB-lite"/>
    </source>
</evidence>
<organism evidence="4 5">
    <name type="scientific">Musa acuminata subsp. malaccensis</name>
    <name type="common">Wild banana</name>
    <name type="synonym">Musa malaccensis</name>
    <dbReference type="NCBI Taxonomy" id="214687"/>
    <lineage>
        <taxon>Eukaryota</taxon>
        <taxon>Viridiplantae</taxon>
        <taxon>Streptophyta</taxon>
        <taxon>Embryophyta</taxon>
        <taxon>Tracheophyta</taxon>
        <taxon>Spermatophyta</taxon>
        <taxon>Magnoliopsida</taxon>
        <taxon>Liliopsida</taxon>
        <taxon>Zingiberales</taxon>
        <taxon>Musaceae</taxon>
        <taxon>Musa</taxon>
    </lineage>
</organism>
<feature type="compositionally biased region" description="Basic and acidic residues" evidence="1">
    <location>
        <begin position="143"/>
        <end position="158"/>
    </location>
</feature>
<feature type="compositionally biased region" description="Polar residues" evidence="1">
    <location>
        <begin position="130"/>
        <end position="142"/>
    </location>
</feature>
<name>A0A804J317_MUSAM</name>
<dbReference type="Proteomes" id="UP000012960">
    <property type="component" value="Unplaced"/>
</dbReference>
<dbReference type="Pfam" id="PF25896">
    <property type="entry name" value="HTH_AT3G52170"/>
    <property type="match status" value="1"/>
</dbReference>
<dbReference type="EMBL" id="HG996470">
    <property type="protein sequence ID" value="CAG1838113.1"/>
    <property type="molecule type" value="Genomic_DNA"/>
</dbReference>
<dbReference type="Gramene" id="Ma05_t10590.1">
    <property type="protein sequence ID" value="Ma05_p10590.1"/>
    <property type="gene ID" value="Ma05_g10590"/>
</dbReference>
<evidence type="ECO:0000313" key="3">
    <source>
        <dbReference type="EMBL" id="CAG1838113.1"/>
    </source>
</evidence>
<protein>
    <submittedName>
        <fullName evidence="3">(wild Malaysian banana) hypothetical protein</fullName>
    </submittedName>
</protein>
<feature type="region of interest" description="Disordered" evidence="1">
    <location>
        <begin position="130"/>
        <end position="227"/>
    </location>
</feature>
<accession>A0A804J317</accession>
<dbReference type="PANTHER" id="PTHR34568">
    <property type="entry name" value="RRM DOMAIN-CONTAINING PROTEIN"/>
    <property type="match status" value="1"/>
</dbReference>
<dbReference type="InterPro" id="IPR058942">
    <property type="entry name" value="AT3G52170-like"/>
</dbReference>
<keyword evidence="5" id="KW-1185">Reference proteome</keyword>
<dbReference type="EnsemblPlants" id="Ma05_t10590.1">
    <property type="protein sequence ID" value="Ma05_p10590.1"/>
    <property type="gene ID" value="Ma05_g10590"/>
</dbReference>
<dbReference type="OrthoDB" id="1930826at2759"/>
<dbReference type="InterPro" id="IPR058941">
    <property type="entry name" value="HTH_AT3G52170-like"/>
</dbReference>
<evidence type="ECO:0000313" key="5">
    <source>
        <dbReference type="Proteomes" id="UP000012960"/>
    </source>
</evidence>
<feature type="domain" description="AT3G52170-like helix-turn-helix" evidence="2">
    <location>
        <begin position="60"/>
        <end position="109"/>
    </location>
</feature>
<dbReference type="FunCoup" id="A0A804J317">
    <property type="interactions" value="138"/>
</dbReference>
<sequence length="251" mass="27546">MLTAARGRAFSSSPVSSSTKWVFIGLSSELLQSNSRGRCKSFAASVPPGPFKPQKGKRLTKQERRTLVKSFVDKYRASNAGRFPAVTYVLRETGGSYYSLKLIVQEIEYNNKLSSLNKGTVQLRKAEDINQNSDAKEVSSTSVRDETLKSVIDSKDEPSVSLKLGIETKTSMSSSGESVGSRKEISTKDSSHDAPSPKVVKDTGNHGVSVTEERHSDHHRSSEQGFSSRTANLWGNLRSLADGIISLWRKM</sequence>
<proteinExistence type="predicted"/>
<dbReference type="AlphaFoldDB" id="A0A804J317"/>
<dbReference type="PANTHER" id="PTHR34568:SF4">
    <property type="entry name" value="OS02G0638000 PROTEIN"/>
    <property type="match status" value="1"/>
</dbReference>
<feature type="compositionally biased region" description="Basic and acidic residues" evidence="1">
    <location>
        <begin position="211"/>
        <end position="222"/>
    </location>
</feature>
<feature type="compositionally biased region" description="Basic and acidic residues" evidence="1">
    <location>
        <begin position="180"/>
        <end position="192"/>
    </location>
</feature>
<evidence type="ECO:0000259" key="2">
    <source>
        <dbReference type="Pfam" id="PF25896"/>
    </source>
</evidence>
<evidence type="ECO:0000313" key="4">
    <source>
        <dbReference type="EnsemblPlants" id="Ma05_p10590.1"/>
    </source>
</evidence>
<reference evidence="4" key="2">
    <citation type="submission" date="2021-05" db="UniProtKB">
        <authorList>
            <consortium name="EnsemblPlants"/>
        </authorList>
    </citation>
    <scope>IDENTIFICATION</scope>
    <source>
        <strain evidence="4">subsp. malaccensis</strain>
    </source>
</reference>
<reference evidence="3" key="1">
    <citation type="submission" date="2021-03" db="EMBL/GenBank/DDBJ databases">
        <authorList>
            <consortium name="Genoscope - CEA"/>
            <person name="William W."/>
        </authorList>
    </citation>
    <scope>NUCLEOTIDE SEQUENCE</scope>
    <source>
        <strain evidence="3">Doubled-haploid Pahang</strain>
    </source>
</reference>
<gene>
    <name evidence="3" type="ORF">GSMUA_262900.1</name>
</gene>